<accession>A0AAE0AF57</accession>
<dbReference type="PANTHER" id="PTHR31704:SF37">
    <property type="entry name" value="HEAT SHOCK PROTEIN"/>
    <property type="match status" value="1"/>
</dbReference>
<sequence>MGKKSTSGITENEGSGKTKAIWNDGLVAIFYEICVKEVAKGNRPGTHFDKIGWVNVVNVFKEITGRDYDKKQLKNKWDSLKTDWKLWSSLMHKETGDQDRGEKRTNDESDIRRGLLGGSKLKKGKLGGAAKLSKQIDRLVEVVESRSTATSMRRSSQETSITEVMEAVATLPGAEKGQGIGNRNAQERFQRSGETVSRYFDVMLDILYEMHLSLPNTLKLLLVLTTLLEINLPNTQLILPTANPKAIPLTADPKALPPTAHQCQTGP</sequence>
<dbReference type="InterPro" id="IPR024752">
    <property type="entry name" value="Myb/SANT-like_dom"/>
</dbReference>
<protein>
    <recommendedName>
        <fullName evidence="2">Myb/SANT-like domain-containing protein</fullName>
    </recommendedName>
</protein>
<feature type="region of interest" description="Disordered" evidence="1">
    <location>
        <begin position="94"/>
        <end position="114"/>
    </location>
</feature>
<dbReference type="AlphaFoldDB" id="A0AAE0AF57"/>
<evidence type="ECO:0000313" key="4">
    <source>
        <dbReference type="Proteomes" id="UP001281410"/>
    </source>
</evidence>
<evidence type="ECO:0000313" key="3">
    <source>
        <dbReference type="EMBL" id="KAK3212831.1"/>
    </source>
</evidence>
<organism evidence="3 4">
    <name type="scientific">Dipteronia sinensis</name>
    <dbReference type="NCBI Taxonomy" id="43782"/>
    <lineage>
        <taxon>Eukaryota</taxon>
        <taxon>Viridiplantae</taxon>
        <taxon>Streptophyta</taxon>
        <taxon>Embryophyta</taxon>
        <taxon>Tracheophyta</taxon>
        <taxon>Spermatophyta</taxon>
        <taxon>Magnoliopsida</taxon>
        <taxon>eudicotyledons</taxon>
        <taxon>Gunneridae</taxon>
        <taxon>Pentapetalae</taxon>
        <taxon>rosids</taxon>
        <taxon>malvids</taxon>
        <taxon>Sapindales</taxon>
        <taxon>Sapindaceae</taxon>
        <taxon>Hippocastanoideae</taxon>
        <taxon>Acereae</taxon>
        <taxon>Dipteronia</taxon>
    </lineage>
</organism>
<dbReference type="Proteomes" id="UP001281410">
    <property type="component" value="Unassembled WGS sequence"/>
</dbReference>
<comment type="caution">
    <text evidence="3">The sequence shown here is derived from an EMBL/GenBank/DDBJ whole genome shotgun (WGS) entry which is preliminary data.</text>
</comment>
<feature type="domain" description="Myb/SANT-like" evidence="2">
    <location>
        <begin position="22"/>
        <end position="94"/>
    </location>
</feature>
<keyword evidence="4" id="KW-1185">Reference proteome</keyword>
<dbReference type="PANTHER" id="PTHR31704">
    <property type="entry name" value="MYB/SANT-LIKE DNA-BINDING DOMAIN PROTEIN-RELATED"/>
    <property type="match status" value="1"/>
</dbReference>
<feature type="compositionally biased region" description="Basic and acidic residues" evidence="1">
    <location>
        <begin position="94"/>
        <end position="113"/>
    </location>
</feature>
<evidence type="ECO:0000259" key="2">
    <source>
        <dbReference type="Pfam" id="PF12776"/>
    </source>
</evidence>
<dbReference type="Pfam" id="PF12776">
    <property type="entry name" value="Myb_DNA-bind_3"/>
    <property type="match status" value="1"/>
</dbReference>
<evidence type="ECO:0000256" key="1">
    <source>
        <dbReference type="SAM" id="MobiDB-lite"/>
    </source>
</evidence>
<name>A0AAE0AF57_9ROSI</name>
<gene>
    <name evidence="3" type="ORF">Dsin_017537</name>
</gene>
<dbReference type="EMBL" id="JANJYJ010000005">
    <property type="protein sequence ID" value="KAK3212831.1"/>
    <property type="molecule type" value="Genomic_DNA"/>
</dbReference>
<proteinExistence type="predicted"/>
<reference evidence="3" key="1">
    <citation type="journal article" date="2023" name="Plant J.">
        <title>Genome sequences and population genomics provide insights into the demographic history, inbreeding, and mutation load of two 'living fossil' tree species of Dipteronia.</title>
        <authorList>
            <person name="Feng Y."/>
            <person name="Comes H.P."/>
            <person name="Chen J."/>
            <person name="Zhu S."/>
            <person name="Lu R."/>
            <person name="Zhang X."/>
            <person name="Li P."/>
            <person name="Qiu J."/>
            <person name="Olsen K.M."/>
            <person name="Qiu Y."/>
        </authorList>
    </citation>
    <scope>NUCLEOTIDE SEQUENCE</scope>
    <source>
        <strain evidence="3">NBL</strain>
    </source>
</reference>